<gene>
    <name evidence="1" type="ORF">IW16_14790</name>
</gene>
<evidence type="ECO:0000313" key="1">
    <source>
        <dbReference type="EMBL" id="KFF25283.1"/>
    </source>
</evidence>
<organism evidence="1 2">
    <name type="scientific">Chryseobacterium vrystaatense</name>
    <dbReference type="NCBI Taxonomy" id="307480"/>
    <lineage>
        <taxon>Bacteria</taxon>
        <taxon>Pseudomonadati</taxon>
        <taxon>Bacteroidota</taxon>
        <taxon>Flavobacteriia</taxon>
        <taxon>Flavobacteriales</taxon>
        <taxon>Weeksellaceae</taxon>
        <taxon>Chryseobacterium group</taxon>
        <taxon>Chryseobacterium</taxon>
    </lineage>
</organism>
<sequence>MKTDLLKIMKSSLLLILSCLFLSCSTRFTEKQIRNEKFINEFCSNEKVIHNLKKYSGHQILIYDDHHLITQSVKTFNNDSTEIRIQTVLPKNEFYFKINKFILNSDLAFVVLETNDNTRGVVFYLLKDEQDQQWYVMNIEHKNAK</sequence>
<keyword evidence="2" id="KW-1185">Reference proteome</keyword>
<accession>A0ABR4UKN8</accession>
<evidence type="ECO:0008006" key="3">
    <source>
        <dbReference type="Google" id="ProtNLM"/>
    </source>
</evidence>
<dbReference type="RefSeq" id="WP_034745439.1">
    <property type="nucleotide sequence ID" value="NZ_JPRI01000005.1"/>
</dbReference>
<name>A0ABR4UKN8_9FLAO</name>
<dbReference type="EMBL" id="JPRI01000005">
    <property type="protein sequence ID" value="KFF25283.1"/>
    <property type="molecule type" value="Genomic_DNA"/>
</dbReference>
<proteinExistence type="predicted"/>
<dbReference type="Proteomes" id="UP000028719">
    <property type="component" value="Unassembled WGS sequence"/>
</dbReference>
<evidence type="ECO:0000313" key="2">
    <source>
        <dbReference type="Proteomes" id="UP000028719"/>
    </source>
</evidence>
<comment type="caution">
    <text evidence="1">The sequence shown here is derived from an EMBL/GenBank/DDBJ whole genome shotgun (WGS) entry which is preliminary data.</text>
</comment>
<dbReference type="PROSITE" id="PS51257">
    <property type="entry name" value="PROKAR_LIPOPROTEIN"/>
    <property type="match status" value="1"/>
</dbReference>
<reference evidence="1 2" key="1">
    <citation type="submission" date="2014-07" db="EMBL/GenBank/DDBJ databases">
        <title>Genome of Chryseobacterium vrystaatense LMG 22846.</title>
        <authorList>
            <person name="Pipes S.E."/>
            <person name="Stropko S.J."/>
            <person name="Newman J.D."/>
        </authorList>
    </citation>
    <scope>NUCLEOTIDE SEQUENCE [LARGE SCALE GENOMIC DNA]</scope>
    <source>
        <strain evidence="1 2">LMG 22846</strain>
    </source>
</reference>
<protein>
    <recommendedName>
        <fullName evidence="3">Lipoprotein</fullName>
    </recommendedName>
</protein>